<name>A0ACC0K5D3_CHOFU</name>
<proteinExistence type="predicted"/>
<accession>A0ACC0K5D3</accession>
<evidence type="ECO:0000313" key="2">
    <source>
        <dbReference type="Proteomes" id="UP001064048"/>
    </source>
</evidence>
<sequence length="123" mass="13465">MGQTRIHTFLYGEIYCGLLIHMQRTPKGSVDPTLRNPEVVQCQDRKITKFTMSGFRRQQSEEESGWETFAKVAVGVTAAAVGIGAIIGAVNKLSTDTQEQPHSSYTADEPSSEDEDDNTSVIG</sequence>
<comment type="caution">
    <text evidence="1">The sequence shown here is derived from an EMBL/GenBank/DDBJ whole genome shotgun (WGS) entry which is preliminary data.</text>
</comment>
<dbReference type="EMBL" id="CM046130">
    <property type="protein sequence ID" value="KAI8431644.1"/>
    <property type="molecule type" value="Genomic_DNA"/>
</dbReference>
<keyword evidence="2" id="KW-1185">Reference proteome</keyword>
<evidence type="ECO:0000313" key="1">
    <source>
        <dbReference type="EMBL" id="KAI8431644.1"/>
    </source>
</evidence>
<organism evidence="1 2">
    <name type="scientific">Choristoneura fumiferana</name>
    <name type="common">Spruce budworm moth</name>
    <name type="synonym">Archips fumiferana</name>
    <dbReference type="NCBI Taxonomy" id="7141"/>
    <lineage>
        <taxon>Eukaryota</taxon>
        <taxon>Metazoa</taxon>
        <taxon>Ecdysozoa</taxon>
        <taxon>Arthropoda</taxon>
        <taxon>Hexapoda</taxon>
        <taxon>Insecta</taxon>
        <taxon>Pterygota</taxon>
        <taxon>Neoptera</taxon>
        <taxon>Endopterygota</taxon>
        <taxon>Lepidoptera</taxon>
        <taxon>Glossata</taxon>
        <taxon>Ditrysia</taxon>
        <taxon>Tortricoidea</taxon>
        <taxon>Tortricidae</taxon>
        <taxon>Tortricinae</taxon>
        <taxon>Choristoneura</taxon>
    </lineage>
</organism>
<dbReference type="Proteomes" id="UP001064048">
    <property type="component" value="Chromosome 30"/>
</dbReference>
<protein>
    <submittedName>
        <fullName evidence="1">Uncharacterized protein</fullName>
    </submittedName>
</protein>
<reference evidence="1 2" key="1">
    <citation type="journal article" date="2022" name="Genome Biol. Evol.">
        <title>The Spruce Budworm Genome: Reconstructing the Evolutionary History of Antifreeze Proteins.</title>
        <authorList>
            <person name="Beliveau C."/>
            <person name="Gagne P."/>
            <person name="Picq S."/>
            <person name="Vernygora O."/>
            <person name="Keeling C.I."/>
            <person name="Pinkney K."/>
            <person name="Doucet D."/>
            <person name="Wen F."/>
            <person name="Johnston J.S."/>
            <person name="Maaroufi H."/>
            <person name="Boyle B."/>
            <person name="Laroche J."/>
            <person name="Dewar K."/>
            <person name="Juretic N."/>
            <person name="Blackburn G."/>
            <person name="Nisole A."/>
            <person name="Brunet B."/>
            <person name="Brandao M."/>
            <person name="Lumley L."/>
            <person name="Duan J."/>
            <person name="Quan G."/>
            <person name="Lucarotti C.J."/>
            <person name="Roe A.D."/>
            <person name="Sperling F.A.H."/>
            <person name="Levesque R.C."/>
            <person name="Cusson M."/>
        </authorList>
    </citation>
    <scope>NUCLEOTIDE SEQUENCE [LARGE SCALE GENOMIC DNA]</scope>
    <source>
        <strain evidence="1">Glfc:IPQL:Cfum</strain>
    </source>
</reference>
<gene>
    <name evidence="1" type="ORF">MSG28_016123</name>
</gene>